<dbReference type="InterPro" id="IPR036322">
    <property type="entry name" value="WD40_repeat_dom_sf"/>
</dbReference>
<dbReference type="PANTHER" id="PTHR46108:SF4">
    <property type="entry name" value="BLUE CHEESE"/>
    <property type="match status" value="1"/>
</dbReference>
<comment type="caution">
    <text evidence="12">The sequence shown here is derived from an EMBL/GenBank/DDBJ whole genome shotgun (WGS) entry which is preliminary data.</text>
</comment>
<dbReference type="SUPFAM" id="SSF81837">
    <property type="entry name" value="BEACH domain"/>
    <property type="match status" value="1"/>
</dbReference>
<dbReference type="GO" id="GO:0008270">
    <property type="term" value="F:zinc ion binding"/>
    <property type="evidence" value="ECO:0007669"/>
    <property type="project" value="UniProtKB-KW"/>
</dbReference>
<dbReference type="InterPro" id="IPR023362">
    <property type="entry name" value="PH-BEACH_dom"/>
</dbReference>
<feature type="compositionally biased region" description="Pro residues" evidence="9">
    <location>
        <begin position="17"/>
        <end position="27"/>
    </location>
</feature>
<dbReference type="SMART" id="SM00320">
    <property type="entry name" value="WD40"/>
    <property type="match status" value="4"/>
</dbReference>
<evidence type="ECO:0000313" key="13">
    <source>
        <dbReference type="Proteomes" id="UP000777482"/>
    </source>
</evidence>
<keyword evidence="1 8" id="KW-0853">WD repeat</keyword>
<dbReference type="Pfam" id="PF14844">
    <property type="entry name" value="PH_BEACH"/>
    <property type="match status" value="1"/>
</dbReference>
<evidence type="ECO:0000256" key="3">
    <source>
        <dbReference type="ARBA" id="ARBA00022737"/>
    </source>
</evidence>
<dbReference type="PROSITE" id="PS51783">
    <property type="entry name" value="PH_BEACH"/>
    <property type="match status" value="1"/>
</dbReference>
<proteinExistence type="predicted"/>
<dbReference type="Gene3D" id="1.10.1540.10">
    <property type="entry name" value="BEACH domain"/>
    <property type="match status" value="1"/>
</dbReference>
<dbReference type="SUPFAM" id="SSF50978">
    <property type="entry name" value="WD40 repeat-like"/>
    <property type="match status" value="1"/>
</dbReference>
<dbReference type="PROSITE" id="PS50082">
    <property type="entry name" value="WD_REPEATS_2"/>
    <property type="match status" value="1"/>
</dbReference>
<dbReference type="Pfam" id="PF00400">
    <property type="entry name" value="WD40"/>
    <property type="match status" value="1"/>
</dbReference>
<evidence type="ECO:0000259" key="10">
    <source>
        <dbReference type="PROSITE" id="PS50197"/>
    </source>
</evidence>
<dbReference type="Gene3D" id="3.30.40.10">
    <property type="entry name" value="Zinc/RING finger domain, C3HC4 (zinc finger)"/>
    <property type="match status" value="1"/>
</dbReference>
<dbReference type="SUPFAM" id="SSF49899">
    <property type="entry name" value="Concanavalin A-like lectins/glucanases"/>
    <property type="match status" value="1"/>
</dbReference>
<dbReference type="InterPro" id="IPR011011">
    <property type="entry name" value="Znf_FYVE_PHD"/>
</dbReference>
<keyword evidence="4" id="KW-0863">Zinc-finger</keyword>
<dbReference type="PROSITE" id="PS50197">
    <property type="entry name" value="BEACH"/>
    <property type="match status" value="1"/>
</dbReference>
<dbReference type="SUPFAM" id="SSF57903">
    <property type="entry name" value="FYVE/PHD zinc finger"/>
    <property type="match status" value="1"/>
</dbReference>
<dbReference type="Pfam" id="PF13385">
    <property type="entry name" value="Laminin_G_3"/>
    <property type="match status" value="1"/>
</dbReference>
<keyword evidence="13" id="KW-1185">Reference proteome</keyword>
<evidence type="ECO:0000256" key="8">
    <source>
        <dbReference type="PROSITE-ProRule" id="PRU00221"/>
    </source>
</evidence>
<evidence type="ECO:0000259" key="11">
    <source>
        <dbReference type="PROSITE" id="PS51783"/>
    </source>
</evidence>
<name>A0A9P6VWD3_RHOMI</name>
<dbReference type="SMART" id="SM01026">
    <property type="entry name" value="Beach"/>
    <property type="match status" value="1"/>
</dbReference>
<evidence type="ECO:0000313" key="12">
    <source>
        <dbReference type="EMBL" id="KAG0657654.1"/>
    </source>
</evidence>
<accession>A0A9P6VWD3</accession>
<dbReference type="CDD" id="cd00065">
    <property type="entry name" value="FYVE_like_SF"/>
    <property type="match status" value="1"/>
</dbReference>
<comment type="function">
    <text evidence="6">May be involved in protein sorting and cell wall formation.</text>
</comment>
<keyword evidence="2" id="KW-0479">Metal-binding</keyword>
<dbReference type="InterPro" id="IPR051944">
    <property type="entry name" value="BEACH_domain_protein"/>
</dbReference>
<evidence type="ECO:0000256" key="6">
    <source>
        <dbReference type="ARBA" id="ARBA00054699"/>
    </source>
</evidence>
<keyword evidence="3" id="KW-0677">Repeat</keyword>
<protein>
    <recommendedName>
        <fullName evidence="7">Beige protein homolog 1</fullName>
    </recommendedName>
</protein>
<dbReference type="InterPro" id="IPR001680">
    <property type="entry name" value="WD40_rpt"/>
</dbReference>
<dbReference type="SMART" id="SM00064">
    <property type="entry name" value="FYVE"/>
    <property type="match status" value="1"/>
</dbReference>
<feature type="domain" description="BEACH-type PH" evidence="11">
    <location>
        <begin position="1570"/>
        <end position="1679"/>
    </location>
</feature>
<feature type="repeat" description="WD" evidence="8">
    <location>
        <begin position="2096"/>
        <end position="2136"/>
    </location>
</feature>
<dbReference type="PANTHER" id="PTHR46108">
    <property type="entry name" value="BLUE CHEESE"/>
    <property type="match status" value="1"/>
</dbReference>
<feature type="region of interest" description="Disordered" evidence="9">
    <location>
        <begin position="1"/>
        <end position="55"/>
    </location>
</feature>
<dbReference type="InterPro" id="IPR000409">
    <property type="entry name" value="BEACH_dom"/>
</dbReference>
<keyword evidence="5" id="KW-0862">Zinc</keyword>
<sequence length="2406" mass="261988">MLRRFSDAASLLTRQAPPDPTPSPPPSTKVLDVPEGSPALDEALSSDMMAPAKPDFTEQGRTDLRSALRDLQDAPVEDLEGRLGALATVQLVLQEYDSSGMRAAFSADGGYEIVIGALAALGQCTDEGQKDLRFDTATLLFKVLRLVSTGDDQRLAQVSDSLASAFELARLATPDSPAADRLRVIALLVAFATGNFSNGGQQTETLLKRAVEVTVSAPEPLEKLERVLHVVAESDPGSDPTQNQIFAGLPLLIDSMDRLLVAEDDALARLVALVTVLRPDRLADPRDDTSVIELEAAGALDLALHRILPRTGGGDDAPQSLAAEERLLWHEVAVALLDRLGADRRNAYRLFDAMITKDGLDVVAAELVLEGMRAAGDPATVSFDASRGRASCLRLPSVRKPFPPAAHGYTFMAWMSVIEGPTPGSSPLLVFTAADPSLRTYVELSVTPELQLAIKTSLKTPPAVFEGFTFVPGQLYHVAIVHQRPRFSPAAPIQLYINGQDAGSLRINYPAAPPKDWTVEARFGTPSDRIRLVSHPAVVGAAQGPRWHLGPSWLVYGDLSADFVQAAHLLGPRYGGNFQDRLSRFLSTPAAAAADVEADLGQQAAAGIDSTSKSSLSSTLQQRGSLVLPQSRIYFALSAINVLESPPPSRILSPDERVAIEKAVSNGPTIVNTAKSGSVAAIAQSPDSLAVAENAAILRTSGLDEQVWIAGGTTLLLKWIESATTVEQLELAVAIFVEALADSWRLCEEAENTRAYDILAITLRRHGKLITPELHATLLRLAGVDEPDLSVVSSAPAIDNLICDFRLWSASSPAVQRQHIAMVASLVQAEAGAVNVKKLRKCGFFRRLLHAIRSSAFDGEVTEEATDLLLLFLQRSFTVDAVRGIATYLLSTFSLPPSQTDARNSAERILRGIHDLLLDSSQPGPLAKWAKHIHPKWFLAFLRLPSLPSAAGAFAARILVRLLQTQGSAYQARFANSDGGFTVLRDVVAQHWRSEQTLVAFLALLYGYDIDTVSFHVTLESAQLVASPETVSPYAIDIARCILSAVAMCSKAQTLGEESPGAVRENGEAMPVEEPALLLDYLDRVVLEDTDERLIESPVVLRDLYDCLQPLLPAPPVTSLEEISPAAQHLVDEFARIAVRSILARDAPHTPGPMLAQFPSSDACLRPLRAIFDAAAATEQVDGVRFRTLLLERSIEMLARTHVTATTAGRVEAFIDATVGFAFQGWMARPVVLLAFALKLAEQVNDDNALVAQKATVDLLSRLMNSVDRLALLCLKTPNNQAVSAALLLEKFHTTVFAPRTVSDGPFDLLAWRVSKLARGETPVAPACRQLVKLFALEWSAELPPFLQEIEVQGDTTLKSLLVQADDEELKELLKPAIEADSATRAAYAAFSEFEEMTANTAIHRELQRLGKLAASYAKKQESQAGRLEKRLGALQDWTENLLEKDAVRRAHVQQDQAETEASTRQAWARQIREGTEERAPGTSDVRVILDSTEGPRRQRRRVRMEATEPMVAHPDAPDEGISRGKGSTPLEEGILAVDGDSSGAANERTAEPDEADGEDKQRRILHLLEPGDRVLAVYNTSQIQGVETIPTLMLVTEQAVHLVEDYHLRRDGEVVDSWDAPEDERDSHWPDLVEVHERRFLFRNCSLELFFRDGRTFLLSFTEGRNAEALEDFMRRAPAAVASGSLTVQTRSLGDRLAEVITGQKTKLEDMTQAWLRRRVSNFDFPADLMYLNTVAGRTYNDLTSYPVFPWILRDYDSEDIDLNDAATFRDLSKPMGCQDPGREAEFKERYSQLAALDDGSVPFHYGTHYSSAMIATGYLIRLSPFTEAYLDLQGGSFDHADRLFWSVARAWKSASSENRSDVRELTPEFFFLPDFLSNPNKIAFGERQENGETVDNVELPPWAKGNPRLFIEKQREALESEYVSCHLGGWIDLVFGSKQRGQAAVEATNVFHHLSYDGAIDLSTISDADERKAVVSTIHNFGNTPRQLFQKPHPNRQTRLLPKATHRLFAPDLHIEDAASTLVQSVVPAVSDFGQPVDRISAPPSHAAPDRVHVGGFGTLQLPQQARLDVCYADCTGVLRLQERGSGKLIATVEGGHTARISAARFIDPSRLLTASIDGTVGVWKISLSSKAESDNNEFHRVQVMRTGHRAPICSLAVSSAYAVAVSGDEAGRAMLWDTNRYFALRHLDNDEAVSAVAMSDTTGDIATCSGNVLRLWDVNGRPLAVGKTGTATQAISAVAWSLSEVVPLVATGHVGGRISLWRRVADPGTETGWNLELVISLQIEDRLAALSTDSPARPSRNGSPDKSETVSSLTFTSRSLYVGTVSGKVILYNLPPTEAHISDSSPLASACMTCRSKFGLLEGRKRCAGCAGVFCSLCTTRSVEAGGRFCGHCFSRLSPLLVQ</sequence>
<dbReference type="SUPFAM" id="SSF50729">
    <property type="entry name" value="PH domain-like"/>
    <property type="match status" value="1"/>
</dbReference>
<organism evidence="12 13">
    <name type="scientific">Rhodotorula mucilaginosa</name>
    <name type="common">Yeast</name>
    <name type="synonym">Rhodotorula rubra</name>
    <dbReference type="NCBI Taxonomy" id="5537"/>
    <lineage>
        <taxon>Eukaryota</taxon>
        <taxon>Fungi</taxon>
        <taxon>Dikarya</taxon>
        <taxon>Basidiomycota</taxon>
        <taxon>Pucciniomycotina</taxon>
        <taxon>Microbotryomycetes</taxon>
        <taxon>Sporidiobolales</taxon>
        <taxon>Sporidiobolaceae</taxon>
        <taxon>Rhodotorula</taxon>
    </lineage>
</organism>
<evidence type="ECO:0000256" key="9">
    <source>
        <dbReference type="SAM" id="MobiDB-lite"/>
    </source>
</evidence>
<reference evidence="12 13" key="1">
    <citation type="submission" date="2020-11" db="EMBL/GenBank/DDBJ databases">
        <title>Kefir isolates.</title>
        <authorList>
            <person name="Marcisauskas S."/>
            <person name="Kim Y."/>
            <person name="Blasche S."/>
        </authorList>
    </citation>
    <scope>NUCLEOTIDE SEQUENCE [LARGE SCALE GENOMIC DNA]</scope>
    <source>
        <strain evidence="12 13">KR</strain>
    </source>
</reference>
<dbReference type="Gene3D" id="2.130.10.10">
    <property type="entry name" value="YVTN repeat-like/Quinoprotein amine dehydrogenase"/>
    <property type="match status" value="1"/>
</dbReference>
<dbReference type="InterPro" id="IPR015943">
    <property type="entry name" value="WD40/YVTN_repeat-like_dom_sf"/>
</dbReference>
<dbReference type="InterPro" id="IPR013083">
    <property type="entry name" value="Znf_RING/FYVE/PHD"/>
</dbReference>
<evidence type="ECO:0000256" key="4">
    <source>
        <dbReference type="ARBA" id="ARBA00022771"/>
    </source>
</evidence>
<dbReference type="Proteomes" id="UP000777482">
    <property type="component" value="Unassembled WGS sequence"/>
</dbReference>
<dbReference type="Pfam" id="PF02138">
    <property type="entry name" value="Beach"/>
    <property type="match status" value="1"/>
</dbReference>
<dbReference type="EMBL" id="PUHQ01000078">
    <property type="protein sequence ID" value="KAG0657654.1"/>
    <property type="molecule type" value="Genomic_DNA"/>
</dbReference>
<dbReference type="OrthoDB" id="26681at2759"/>
<gene>
    <name evidence="12" type="ORF">C6P46_006308</name>
</gene>
<evidence type="ECO:0000256" key="5">
    <source>
        <dbReference type="ARBA" id="ARBA00022833"/>
    </source>
</evidence>
<dbReference type="CDD" id="cd06071">
    <property type="entry name" value="Beach"/>
    <property type="match status" value="1"/>
</dbReference>
<dbReference type="CDD" id="cd01201">
    <property type="entry name" value="PH_BEACH"/>
    <property type="match status" value="1"/>
</dbReference>
<dbReference type="InterPro" id="IPR000306">
    <property type="entry name" value="Znf_FYVE"/>
</dbReference>
<dbReference type="InterPro" id="IPR036372">
    <property type="entry name" value="BEACH_dom_sf"/>
</dbReference>
<dbReference type="FunFam" id="1.10.1540.10:FF:000001">
    <property type="entry name" value="neurobeachin isoform X1"/>
    <property type="match status" value="1"/>
</dbReference>
<feature type="region of interest" description="Disordered" evidence="9">
    <location>
        <begin position="1492"/>
        <end position="1561"/>
    </location>
</feature>
<evidence type="ECO:0000256" key="2">
    <source>
        <dbReference type="ARBA" id="ARBA00022723"/>
    </source>
</evidence>
<dbReference type="InterPro" id="IPR013320">
    <property type="entry name" value="ConA-like_dom_sf"/>
</dbReference>
<evidence type="ECO:0000256" key="1">
    <source>
        <dbReference type="ARBA" id="ARBA00022574"/>
    </source>
</evidence>
<feature type="domain" description="BEACH" evidence="10">
    <location>
        <begin position="1701"/>
        <end position="1998"/>
    </location>
</feature>
<dbReference type="InterPro" id="IPR011993">
    <property type="entry name" value="PH-like_dom_sf"/>
</dbReference>
<evidence type="ECO:0000256" key="7">
    <source>
        <dbReference type="ARBA" id="ARBA00073334"/>
    </source>
</evidence>
<dbReference type="Gene3D" id="2.30.29.30">
    <property type="entry name" value="Pleckstrin-homology domain (PH domain)/Phosphotyrosine-binding domain (PTB)"/>
    <property type="match status" value="1"/>
</dbReference>